<evidence type="ECO:0000313" key="7">
    <source>
        <dbReference type="EMBL" id="EHM38035.1"/>
    </source>
</evidence>
<organism evidence="7 8">
    <name type="scientific">Anaeroglobus geminatus F0357</name>
    <dbReference type="NCBI Taxonomy" id="861450"/>
    <lineage>
        <taxon>Bacteria</taxon>
        <taxon>Bacillati</taxon>
        <taxon>Bacillota</taxon>
        <taxon>Negativicutes</taxon>
        <taxon>Veillonellales</taxon>
        <taxon>Veillonellaceae</taxon>
        <taxon>Anaeroglobus</taxon>
    </lineage>
</organism>
<evidence type="ECO:0000256" key="2">
    <source>
        <dbReference type="ARBA" id="ARBA00022801"/>
    </source>
</evidence>
<dbReference type="STRING" id="861450.HMPREF0080_01967"/>
<dbReference type="GO" id="GO:0000725">
    <property type="term" value="P:recombinational repair"/>
    <property type="evidence" value="ECO:0007669"/>
    <property type="project" value="TreeGrafter"/>
</dbReference>
<dbReference type="InterPro" id="IPR027417">
    <property type="entry name" value="P-loop_NTPase"/>
</dbReference>
<evidence type="ECO:0000256" key="5">
    <source>
        <dbReference type="PROSITE-ProRule" id="PRU00560"/>
    </source>
</evidence>
<reference evidence="7 8" key="1">
    <citation type="submission" date="2011-08" db="EMBL/GenBank/DDBJ databases">
        <authorList>
            <person name="Weinstock G."/>
            <person name="Sodergren E."/>
            <person name="Clifton S."/>
            <person name="Fulton L."/>
            <person name="Fulton B."/>
            <person name="Courtney L."/>
            <person name="Fronick C."/>
            <person name="Harrison M."/>
            <person name="Strong C."/>
            <person name="Farmer C."/>
            <person name="Delahaunty K."/>
            <person name="Markovic C."/>
            <person name="Hall O."/>
            <person name="Minx P."/>
            <person name="Tomlinson C."/>
            <person name="Mitreva M."/>
            <person name="Hou S."/>
            <person name="Chen J."/>
            <person name="Wollam A."/>
            <person name="Pepin K.H."/>
            <person name="Johnson M."/>
            <person name="Bhonagiri V."/>
            <person name="Zhang X."/>
            <person name="Suruliraj S."/>
            <person name="Warren W."/>
            <person name="Chinwalla A."/>
            <person name="Mardis E.R."/>
            <person name="Wilson R.K."/>
        </authorList>
    </citation>
    <scope>NUCLEOTIDE SEQUENCE [LARGE SCALE GENOMIC DNA]</scope>
    <source>
        <strain evidence="7 8">F0357</strain>
    </source>
</reference>
<sequence length="221" mass="25099">MTWTNPQSEAIKSRNQNLLLAAAAGSGKTAVLVERIIQRLSESGQPLDITEILVVTFTKAAAGEMRERIGAALTKKLEEDDGALADEVRTHVEQQLALLPAASISTFHAFCQHVLRTYFYTIDLDPRFTVARTEELEILRQTVLEDLFLAWYEDKEKAAVITRLTDIFGNDRGDDRLMDLIVQIYDYSRSRLGRRNGCIRRRHSMICLKRRSLTLCLGESR</sequence>
<accession>G9YJW1</accession>
<dbReference type="GO" id="GO:0003677">
    <property type="term" value="F:DNA binding"/>
    <property type="evidence" value="ECO:0007669"/>
    <property type="project" value="InterPro"/>
</dbReference>
<dbReference type="Pfam" id="PF00580">
    <property type="entry name" value="UvrD-helicase"/>
    <property type="match status" value="1"/>
</dbReference>
<dbReference type="PROSITE" id="PS51198">
    <property type="entry name" value="UVRD_HELICASE_ATP_BIND"/>
    <property type="match status" value="1"/>
</dbReference>
<dbReference type="EMBL" id="AGCJ01000088">
    <property type="protein sequence ID" value="EHM38035.1"/>
    <property type="molecule type" value="Genomic_DNA"/>
</dbReference>
<name>G9YJW1_9FIRM</name>
<dbReference type="AlphaFoldDB" id="G9YJW1"/>
<dbReference type="HOGENOM" id="CLU_1248489_0_0_9"/>
<proteinExistence type="predicted"/>
<keyword evidence="2 5" id="KW-0378">Hydrolase</keyword>
<evidence type="ECO:0000256" key="3">
    <source>
        <dbReference type="ARBA" id="ARBA00022806"/>
    </source>
</evidence>
<evidence type="ECO:0000259" key="6">
    <source>
        <dbReference type="PROSITE" id="PS51198"/>
    </source>
</evidence>
<evidence type="ECO:0000313" key="8">
    <source>
        <dbReference type="Proteomes" id="UP000005481"/>
    </source>
</evidence>
<dbReference type="Proteomes" id="UP000005481">
    <property type="component" value="Unassembled WGS sequence"/>
</dbReference>
<keyword evidence="3 5" id="KW-0347">Helicase</keyword>
<dbReference type="PATRIC" id="fig|861450.3.peg.1819"/>
<gene>
    <name evidence="7" type="ORF">HMPREF0080_01967</name>
</gene>
<evidence type="ECO:0000256" key="1">
    <source>
        <dbReference type="ARBA" id="ARBA00022741"/>
    </source>
</evidence>
<protein>
    <recommendedName>
        <fullName evidence="6">UvrD-like helicase ATP-binding domain-containing protein</fullName>
    </recommendedName>
</protein>
<dbReference type="InterPro" id="IPR014016">
    <property type="entry name" value="UvrD-like_ATP-bd"/>
</dbReference>
<feature type="binding site" evidence="5">
    <location>
        <begin position="22"/>
        <end position="29"/>
    </location>
    <ligand>
        <name>ATP</name>
        <dbReference type="ChEBI" id="CHEBI:30616"/>
    </ligand>
</feature>
<evidence type="ECO:0000256" key="4">
    <source>
        <dbReference type="ARBA" id="ARBA00022840"/>
    </source>
</evidence>
<dbReference type="GO" id="GO:0005829">
    <property type="term" value="C:cytosol"/>
    <property type="evidence" value="ECO:0007669"/>
    <property type="project" value="TreeGrafter"/>
</dbReference>
<dbReference type="Gene3D" id="3.40.50.300">
    <property type="entry name" value="P-loop containing nucleotide triphosphate hydrolases"/>
    <property type="match status" value="1"/>
</dbReference>
<dbReference type="eggNOG" id="COG1074">
    <property type="taxonomic scope" value="Bacteria"/>
</dbReference>
<dbReference type="PANTHER" id="PTHR11070:SF48">
    <property type="entry name" value="ATP-DEPENDENT HELICASE_NUCLEASE SUBUNIT A"/>
    <property type="match status" value="1"/>
</dbReference>
<dbReference type="GO" id="GO:0033202">
    <property type="term" value="C:DNA helicase complex"/>
    <property type="evidence" value="ECO:0007669"/>
    <property type="project" value="TreeGrafter"/>
</dbReference>
<dbReference type="GO" id="GO:0043138">
    <property type="term" value="F:3'-5' DNA helicase activity"/>
    <property type="evidence" value="ECO:0007669"/>
    <property type="project" value="TreeGrafter"/>
</dbReference>
<dbReference type="PANTHER" id="PTHR11070">
    <property type="entry name" value="UVRD / RECB / PCRA DNA HELICASE FAMILY MEMBER"/>
    <property type="match status" value="1"/>
</dbReference>
<keyword evidence="4 5" id="KW-0067">ATP-binding</keyword>
<dbReference type="SUPFAM" id="SSF52540">
    <property type="entry name" value="P-loop containing nucleoside triphosphate hydrolases"/>
    <property type="match status" value="1"/>
</dbReference>
<dbReference type="InterPro" id="IPR000212">
    <property type="entry name" value="DNA_helicase_UvrD/REP"/>
</dbReference>
<dbReference type="GO" id="GO:0005524">
    <property type="term" value="F:ATP binding"/>
    <property type="evidence" value="ECO:0007669"/>
    <property type="project" value="UniProtKB-UniRule"/>
</dbReference>
<dbReference type="RefSeq" id="WP_006790931.1">
    <property type="nucleotide sequence ID" value="NZ_JH417615.1"/>
</dbReference>
<dbReference type="GO" id="GO:0016787">
    <property type="term" value="F:hydrolase activity"/>
    <property type="evidence" value="ECO:0007669"/>
    <property type="project" value="UniProtKB-UniRule"/>
</dbReference>
<feature type="domain" description="UvrD-like helicase ATP-binding" evidence="6">
    <location>
        <begin position="1"/>
        <end position="221"/>
    </location>
</feature>
<keyword evidence="8" id="KW-1185">Reference proteome</keyword>
<comment type="caution">
    <text evidence="7">The sequence shown here is derived from an EMBL/GenBank/DDBJ whole genome shotgun (WGS) entry which is preliminary data.</text>
</comment>
<keyword evidence="1 5" id="KW-0547">Nucleotide-binding</keyword>